<dbReference type="GO" id="GO:0008270">
    <property type="term" value="F:zinc ion binding"/>
    <property type="evidence" value="ECO:0007669"/>
    <property type="project" value="TreeGrafter"/>
</dbReference>
<dbReference type="EMBL" id="UINC01127402">
    <property type="protein sequence ID" value="SVD06497.1"/>
    <property type="molecule type" value="Genomic_DNA"/>
</dbReference>
<dbReference type="SUPFAM" id="SSF102712">
    <property type="entry name" value="JAB1/MPN domain"/>
    <property type="match status" value="1"/>
</dbReference>
<evidence type="ECO:0000256" key="3">
    <source>
        <dbReference type="ARBA" id="ARBA00022801"/>
    </source>
</evidence>
<evidence type="ECO:0000259" key="6">
    <source>
        <dbReference type="Pfam" id="PF14464"/>
    </source>
</evidence>
<sequence>MLRIARNDVQRIYAQVLEEYPHECCGILSHGAEGGISTAHVCENMQQRRHEEDPERYPRDARTAYLIDPVEQMRINEAAEKAGGRVSGFYHSHIDCEAYFSEEDERRTWIFNSREAVEEPDDPDVLYLVVSAYGEDTGVKREIKAYKCFAWDGSGYAETGVEIVD</sequence>
<protein>
    <recommendedName>
        <fullName evidence="6">JAB domain-containing protein</fullName>
    </recommendedName>
</protein>
<keyword evidence="4" id="KW-0862">Zinc</keyword>
<organism evidence="7">
    <name type="scientific">marine metagenome</name>
    <dbReference type="NCBI Taxonomy" id="408172"/>
    <lineage>
        <taxon>unclassified sequences</taxon>
        <taxon>metagenomes</taxon>
        <taxon>ecological metagenomes</taxon>
    </lineage>
</organism>
<name>A0A382SBA0_9ZZZZ</name>
<dbReference type="CDD" id="cd08070">
    <property type="entry name" value="MPN_like"/>
    <property type="match status" value="1"/>
</dbReference>
<dbReference type="PANTHER" id="PTHR34858:SF1">
    <property type="entry name" value="CYSO-CYSTEINE PEPTIDASE"/>
    <property type="match status" value="1"/>
</dbReference>
<dbReference type="GO" id="GO:0006508">
    <property type="term" value="P:proteolysis"/>
    <property type="evidence" value="ECO:0007669"/>
    <property type="project" value="UniProtKB-KW"/>
</dbReference>
<keyword evidence="5" id="KW-0482">Metalloprotease</keyword>
<accession>A0A382SBA0</accession>
<dbReference type="Pfam" id="PF14464">
    <property type="entry name" value="Prok-JAB"/>
    <property type="match status" value="1"/>
</dbReference>
<dbReference type="GO" id="GO:0008235">
    <property type="term" value="F:metalloexopeptidase activity"/>
    <property type="evidence" value="ECO:0007669"/>
    <property type="project" value="TreeGrafter"/>
</dbReference>
<proteinExistence type="predicted"/>
<dbReference type="InterPro" id="IPR028090">
    <property type="entry name" value="JAB_dom_prok"/>
</dbReference>
<dbReference type="InterPro" id="IPR051929">
    <property type="entry name" value="VirAsm_ModProt"/>
</dbReference>
<evidence type="ECO:0000256" key="5">
    <source>
        <dbReference type="ARBA" id="ARBA00023049"/>
    </source>
</evidence>
<keyword evidence="2" id="KW-0479">Metal-binding</keyword>
<keyword evidence="3" id="KW-0378">Hydrolase</keyword>
<feature type="domain" description="JAB" evidence="6">
    <location>
        <begin position="9"/>
        <end position="108"/>
    </location>
</feature>
<gene>
    <name evidence="7" type="ORF">METZ01_LOCUS359351</name>
</gene>
<evidence type="ECO:0000256" key="1">
    <source>
        <dbReference type="ARBA" id="ARBA00022670"/>
    </source>
</evidence>
<dbReference type="Gene3D" id="3.40.140.10">
    <property type="entry name" value="Cytidine Deaminase, domain 2"/>
    <property type="match status" value="1"/>
</dbReference>
<evidence type="ECO:0000313" key="7">
    <source>
        <dbReference type="EMBL" id="SVD06497.1"/>
    </source>
</evidence>
<dbReference type="PANTHER" id="PTHR34858">
    <property type="entry name" value="CYSO-CYSTEINE PEPTIDASE"/>
    <property type="match status" value="1"/>
</dbReference>
<keyword evidence="1" id="KW-0645">Protease</keyword>
<reference evidence="7" key="1">
    <citation type="submission" date="2018-05" db="EMBL/GenBank/DDBJ databases">
        <authorList>
            <person name="Lanie J.A."/>
            <person name="Ng W.-L."/>
            <person name="Kazmierczak K.M."/>
            <person name="Andrzejewski T.M."/>
            <person name="Davidsen T.M."/>
            <person name="Wayne K.J."/>
            <person name="Tettelin H."/>
            <person name="Glass J.I."/>
            <person name="Rusch D."/>
            <person name="Podicherti R."/>
            <person name="Tsui H.-C.T."/>
            <person name="Winkler M.E."/>
        </authorList>
    </citation>
    <scope>NUCLEOTIDE SEQUENCE</scope>
</reference>
<evidence type="ECO:0000256" key="4">
    <source>
        <dbReference type="ARBA" id="ARBA00022833"/>
    </source>
</evidence>
<evidence type="ECO:0000256" key="2">
    <source>
        <dbReference type="ARBA" id="ARBA00022723"/>
    </source>
</evidence>
<dbReference type="AlphaFoldDB" id="A0A382SBA0"/>